<organism evidence="9 10">
    <name type="scientific">Gordonibacter massiliensis</name>
    <name type="common">ex Traore et al. 2017</name>
    <dbReference type="NCBI Taxonomy" id="1841863"/>
    <lineage>
        <taxon>Bacteria</taxon>
        <taxon>Bacillati</taxon>
        <taxon>Actinomycetota</taxon>
        <taxon>Coriobacteriia</taxon>
        <taxon>Eggerthellales</taxon>
        <taxon>Eggerthellaceae</taxon>
        <taxon>Gordonibacter</taxon>
    </lineage>
</organism>
<evidence type="ECO:0000259" key="7">
    <source>
        <dbReference type="Pfam" id="PF13086"/>
    </source>
</evidence>
<keyword evidence="4" id="KW-0347">Helicase</keyword>
<dbReference type="AlphaFoldDB" id="A0A842JBX4"/>
<evidence type="ECO:0000256" key="5">
    <source>
        <dbReference type="ARBA" id="ARBA00022840"/>
    </source>
</evidence>
<dbReference type="InterPro" id="IPR027417">
    <property type="entry name" value="P-loop_NTPase"/>
</dbReference>
<gene>
    <name evidence="9" type="ORF">H7313_01320</name>
</gene>
<dbReference type="Pfam" id="PF13086">
    <property type="entry name" value="AAA_11"/>
    <property type="match status" value="2"/>
</dbReference>
<dbReference type="InterPro" id="IPR041677">
    <property type="entry name" value="DNA2/NAM7_AAA_11"/>
</dbReference>
<dbReference type="CDD" id="cd18808">
    <property type="entry name" value="SF1_C_Upf1"/>
    <property type="match status" value="1"/>
</dbReference>
<feature type="domain" description="DNA2/NAM7 helicase-like C-terminal" evidence="8">
    <location>
        <begin position="564"/>
        <end position="739"/>
    </location>
</feature>
<dbReference type="Gene3D" id="3.40.50.300">
    <property type="entry name" value="P-loop containing nucleotide triphosphate hydrolases"/>
    <property type="match status" value="3"/>
</dbReference>
<dbReference type="PANTHER" id="PTHR43788">
    <property type="entry name" value="DNA2/NAM7 HELICASE FAMILY MEMBER"/>
    <property type="match status" value="1"/>
</dbReference>
<name>A0A842JBX4_9ACTN</name>
<protein>
    <submittedName>
        <fullName evidence="9">AAA family ATPase</fullName>
    </submittedName>
</protein>
<dbReference type="InterPro" id="IPR041679">
    <property type="entry name" value="DNA2/NAM7-like_C"/>
</dbReference>
<feature type="domain" description="DUF2726" evidence="6">
    <location>
        <begin position="842"/>
        <end position="910"/>
    </location>
</feature>
<comment type="caution">
    <text evidence="9">The sequence shown here is derived from an EMBL/GenBank/DDBJ whole genome shotgun (WGS) entry which is preliminary data.</text>
</comment>
<dbReference type="GO" id="GO:0016787">
    <property type="term" value="F:hydrolase activity"/>
    <property type="evidence" value="ECO:0007669"/>
    <property type="project" value="UniProtKB-KW"/>
</dbReference>
<dbReference type="Proteomes" id="UP000587396">
    <property type="component" value="Unassembled WGS sequence"/>
</dbReference>
<dbReference type="InterPro" id="IPR050534">
    <property type="entry name" value="Coronavir_polyprotein_1ab"/>
</dbReference>
<feature type="domain" description="DNA2/NAM7 helicase helicase" evidence="7">
    <location>
        <begin position="477"/>
        <end position="539"/>
    </location>
</feature>
<dbReference type="CDD" id="cd17934">
    <property type="entry name" value="DEXXQc_Upf1-like"/>
    <property type="match status" value="1"/>
</dbReference>
<evidence type="ECO:0000256" key="1">
    <source>
        <dbReference type="ARBA" id="ARBA00007913"/>
    </source>
</evidence>
<dbReference type="Pfam" id="PF10881">
    <property type="entry name" value="DUF2726"/>
    <property type="match status" value="1"/>
</dbReference>
<accession>A0A842JBX4</accession>
<keyword evidence="2" id="KW-0547">Nucleotide-binding</keyword>
<dbReference type="PANTHER" id="PTHR43788:SF8">
    <property type="entry name" value="DNA-BINDING PROTEIN SMUBP-2"/>
    <property type="match status" value="1"/>
</dbReference>
<evidence type="ECO:0000259" key="8">
    <source>
        <dbReference type="Pfam" id="PF13087"/>
    </source>
</evidence>
<dbReference type="Pfam" id="PF13087">
    <property type="entry name" value="AAA_12"/>
    <property type="match status" value="1"/>
</dbReference>
<dbReference type="RefSeq" id="WP_185904012.1">
    <property type="nucleotide sequence ID" value="NZ_JACMSE010000001.1"/>
</dbReference>
<dbReference type="GO" id="GO:0005524">
    <property type="term" value="F:ATP binding"/>
    <property type="evidence" value="ECO:0007669"/>
    <property type="project" value="UniProtKB-KW"/>
</dbReference>
<reference evidence="9 10" key="1">
    <citation type="submission" date="2020-08" db="EMBL/GenBank/DDBJ databases">
        <authorList>
            <person name="Liu C."/>
            <person name="Sun Q."/>
        </authorList>
    </citation>
    <scope>NUCLEOTIDE SEQUENCE [LARGE SCALE GENOMIC DNA]</scope>
    <source>
        <strain evidence="9 10">N22</strain>
    </source>
</reference>
<dbReference type="SUPFAM" id="SSF52540">
    <property type="entry name" value="P-loop containing nucleoside triphosphate hydrolases"/>
    <property type="match status" value="1"/>
</dbReference>
<evidence type="ECO:0000256" key="2">
    <source>
        <dbReference type="ARBA" id="ARBA00022741"/>
    </source>
</evidence>
<evidence type="ECO:0000256" key="3">
    <source>
        <dbReference type="ARBA" id="ARBA00022801"/>
    </source>
</evidence>
<comment type="similarity">
    <text evidence="1">Belongs to the DNA2/NAM7 helicase family.</text>
</comment>
<dbReference type="InterPro" id="IPR024402">
    <property type="entry name" value="DUF2726"/>
</dbReference>
<keyword evidence="10" id="KW-1185">Reference proteome</keyword>
<feature type="domain" description="DNA2/NAM7 helicase helicase" evidence="7">
    <location>
        <begin position="188"/>
        <end position="359"/>
    </location>
</feature>
<evidence type="ECO:0000313" key="10">
    <source>
        <dbReference type="Proteomes" id="UP000587396"/>
    </source>
</evidence>
<keyword evidence="3" id="KW-0378">Hydrolase</keyword>
<dbReference type="GO" id="GO:0043139">
    <property type="term" value="F:5'-3' DNA helicase activity"/>
    <property type="evidence" value="ECO:0007669"/>
    <property type="project" value="TreeGrafter"/>
</dbReference>
<dbReference type="InterPro" id="IPR047187">
    <property type="entry name" value="SF1_C_Upf1"/>
</dbReference>
<evidence type="ECO:0000313" key="9">
    <source>
        <dbReference type="EMBL" id="MBC2888001.1"/>
    </source>
</evidence>
<evidence type="ECO:0000259" key="6">
    <source>
        <dbReference type="Pfam" id="PF10881"/>
    </source>
</evidence>
<dbReference type="EMBL" id="JACMSE010000001">
    <property type="protein sequence ID" value="MBC2888001.1"/>
    <property type="molecule type" value="Genomic_DNA"/>
</dbReference>
<proteinExistence type="inferred from homology"/>
<sequence length="955" mass="108508">MADRLFLRNKGEDFRDRTSDARICGRDQQGKFLVSFDPRRELFRYHSENVAFVKSESLSLDGIFLLAEGKPLDYAVELHRLSSQNCAFGTRYEVVSTASSGKTYAKVYLPSDIEKKESALNSSLVRYLASVAEATKPDTPNEDIREYLPRQFGRLRFLEGTPADRVAHPEKAAPLRMAPETIIYPFGSNLSQMEAVDKALSNQLSLIEGPPGTGKTQTILNIIANLIMQDKTVLVTSPNNEATKNVFDKLSEEGFGFIVALLGRRDNVKAFVESQERAYPPALAEWSLSKKKQAALGESIRKNTVVARDLYTRKQDLAKQETRLQDLELEYTRFMESNVTQSLRRRRRSTSKRIRAARDLVGTLSANEGELTFADRARIVWAWGIGTWHDFDHVTVDTEINLNRMLFEAQIDECKAVIKSHKTYIKMHRGEGRLEDITSKSKRLFEAKLYERYTKRLRSGRPHFDNPWDEPFAFRAEYPIITSTTNAARNQIGRQGDLFDYVIIDESSQADLVTGFLALAAAKNAVVVGDSKQLPCVIDKEEARKARPLFRPSGLPRRYSFVDNSLLDCLNACKDQSGLQAPGTLLKEHYRCHPDIIGFCNQQFYDGELIIMSDNKGHEASEVLSCNISKDLNYDRRADFNRVQAGAFEQEVLPGLKKRFKTEQIGVVSPYCKQVEGMKHGQKERPDGVTVATAHKFQGREKSAIVFVTRSNASNRFIDNPNLVNVAVSRAKDFFCLIAAPKVVEAVGNIADLKRYIEYHGGETRQSDVCSAFDLVYPCMKEERKAYLLDHGFDEHDEYSEARTCELIDEALESMNATSQIGYIRNYPLKQIFTHLELFDAEELRFISTTAHADFIFYRTIDKSFVLEFEINGSQHDRKEQIRRDKTKSGILRKAHIPQVVIRTNEELEEAKTMIRKALEKALKAGTDSERYLADREALSVAIKTDEEPWHTSSE</sequence>
<keyword evidence="5" id="KW-0067">ATP-binding</keyword>
<evidence type="ECO:0000256" key="4">
    <source>
        <dbReference type="ARBA" id="ARBA00022806"/>
    </source>
</evidence>